<dbReference type="Gene3D" id="1.20.1310.10">
    <property type="entry name" value="Cullin Repeats"/>
    <property type="match status" value="1"/>
</dbReference>
<comment type="caution">
    <text evidence="1">The sequence shown here is derived from an EMBL/GenBank/DDBJ whole genome shotgun (WGS) entry which is preliminary data.</text>
</comment>
<protein>
    <submittedName>
        <fullName evidence="1">CUL5 isoform 5</fullName>
    </submittedName>
</protein>
<dbReference type="AlphaFoldDB" id="A0A2J8L0Q8"/>
<name>A0A2J8L0Q8_PANTR</name>
<reference evidence="1 2" key="1">
    <citation type="submission" date="2017-12" db="EMBL/GenBank/DDBJ databases">
        <title>High-resolution comparative analysis of great ape genomes.</title>
        <authorList>
            <person name="Pollen A."/>
            <person name="Hastie A."/>
            <person name="Hormozdiari F."/>
            <person name="Dougherty M."/>
            <person name="Liu R."/>
            <person name="Chaisson M."/>
            <person name="Hoppe E."/>
            <person name="Hill C."/>
            <person name="Pang A."/>
            <person name="Hillier L."/>
            <person name="Baker C."/>
            <person name="Armstrong J."/>
            <person name="Shendure J."/>
            <person name="Paten B."/>
            <person name="Wilson R."/>
            <person name="Chao H."/>
            <person name="Schneider V."/>
            <person name="Ventura M."/>
            <person name="Kronenberg Z."/>
            <person name="Murali S."/>
            <person name="Gordon D."/>
            <person name="Cantsilieris S."/>
            <person name="Munson K."/>
            <person name="Nelson B."/>
            <person name="Raja A."/>
            <person name="Underwood J."/>
            <person name="Diekhans M."/>
            <person name="Fiddes I."/>
            <person name="Haussler D."/>
            <person name="Eichler E."/>
        </authorList>
    </citation>
    <scope>NUCLEOTIDE SEQUENCE [LARGE SCALE GENOMIC DNA]</scope>
    <source>
        <strain evidence="1">Yerkes chimp pedigree #C0471</strain>
    </source>
</reference>
<organism evidence="1 2">
    <name type="scientific">Pan troglodytes</name>
    <name type="common">Chimpanzee</name>
    <dbReference type="NCBI Taxonomy" id="9598"/>
    <lineage>
        <taxon>Eukaryota</taxon>
        <taxon>Metazoa</taxon>
        <taxon>Chordata</taxon>
        <taxon>Craniata</taxon>
        <taxon>Vertebrata</taxon>
        <taxon>Euteleostomi</taxon>
        <taxon>Mammalia</taxon>
        <taxon>Eutheria</taxon>
        <taxon>Euarchontoglires</taxon>
        <taxon>Primates</taxon>
        <taxon>Haplorrhini</taxon>
        <taxon>Catarrhini</taxon>
        <taxon>Hominidae</taxon>
        <taxon>Pan</taxon>
    </lineage>
</organism>
<dbReference type="EMBL" id="NBAG03000323">
    <property type="protein sequence ID" value="PNI40852.1"/>
    <property type="molecule type" value="Genomic_DNA"/>
</dbReference>
<sequence>MATSNLLKNKGSLQFEDKWDFMRPIVLKLLRQESVTKQQWFDLFSEY</sequence>
<accession>A0A2J8L0Q8</accession>
<dbReference type="Proteomes" id="UP000236370">
    <property type="component" value="Unassembled WGS sequence"/>
</dbReference>
<gene>
    <name evidence="1" type="ORF">CK820_G0034458</name>
</gene>
<evidence type="ECO:0000313" key="1">
    <source>
        <dbReference type="EMBL" id="PNI40852.1"/>
    </source>
</evidence>
<dbReference type="SMR" id="A0A2J8L0Q8"/>
<proteinExistence type="predicted"/>
<evidence type="ECO:0000313" key="2">
    <source>
        <dbReference type="Proteomes" id="UP000236370"/>
    </source>
</evidence>